<dbReference type="InterPro" id="IPR016064">
    <property type="entry name" value="NAD/diacylglycerol_kinase_sf"/>
</dbReference>
<dbReference type="GO" id="GO:0016020">
    <property type="term" value="C:membrane"/>
    <property type="evidence" value="ECO:0007669"/>
    <property type="project" value="TreeGrafter"/>
</dbReference>
<accession>A0A8E2DSR1</accession>
<dbReference type="Gene3D" id="3.40.50.10330">
    <property type="entry name" value="Probable inorganic polyphosphate/atp-NAD kinase, domain 1"/>
    <property type="match status" value="1"/>
</dbReference>
<feature type="domain" description="DAGKc" evidence="1">
    <location>
        <begin position="1"/>
        <end position="120"/>
    </location>
</feature>
<sequence>MPLLVVYNPTSGASSAASLFAEHVLPLLEQHGHTLAQVSPTERAGHAGELVREFIVRYSGPTTVVIGGGDGTLHEVIQALNDAPSTAAAPAPQRISFVLVPCGTANALYASLFPPDTETPDGEADLEYQLRSLRAFLAGTPAAPLALAYTTLLPPPYARPTTPPRIAISTVVASTSLHATLLHASEALRAAHPGLERFKLAAHMHIARWYAASAKLFPAAGGTVRVWDPRAGRWVRHPASTRTDPIVDLEGPFVYFLSTVNVDRLEPRFRIVPRGRDGEAGEGATLDVVVLRPRRDPACTVDDDEARAKFAEKVGRVLGAAYEDGAHVRLRYAQDGTVVDDQEADGATVVEYFRCGGWEWEPDEVDEYAHLVCVDGDILRVDKGGKAKCVAAAPVDENLGFAVYV</sequence>
<keyword evidence="3" id="KW-1185">Reference proteome</keyword>
<dbReference type="InterPro" id="IPR017438">
    <property type="entry name" value="ATP-NAD_kinase_N"/>
</dbReference>
<protein>
    <recommendedName>
        <fullName evidence="1">DAGKc domain-containing protein</fullName>
    </recommendedName>
</protein>
<reference evidence="2 3" key="1">
    <citation type="submission" date="2016-07" db="EMBL/GenBank/DDBJ databases">
        <title>Draft genome of the white-rot fungus Obba rivulosa 3A-2.</title>
        <authorList>
            <consortium name="DOE Joint Genome Institute"/>
            <person name="Miettinen O."/>
            <person name="Riley R."/>
            <person name="Acob R."/>
            <person name="Barry K."/>
            <person name="Cullen D."/>
            <person name="De Vries R."/>
            <person name="Hainaut M."/>
            <person name="Hatakka A."/>
            <person name="Henrissat B."/>
            <person name="Hilden K."/>
            <person name="Kuo R."/>
            <person name="Labutti K."/>
            <person name="Lipzen A."/>
            <person name="Makela M.R."/>
            <person name="Sandor L."/>
            <person name="Spatafora J.W."/>
            <person name="Grigoriev I.V."/>
            <person name="Hibbett D.S."/>
        </authorList>
    </citation>
    <scope>NUCLEOTIDE SEQUENCE [LARGE SCALE GENOMIC DNA]</scope>
    <source>
        <strain evidence="2 3">3A-2</strain>
    </source>
</reference>
<gene>
    <name evidence="2" type="ORF">OBBRIDRAFT_822957</name>
</gene>
<evidence type="ECO:0000313" key="2">
    <source>
        <dbReference type="EMBL" id="OCH95224.1"/>
    </source>
</evidence>
<dbReference type="OrthoDB" id="336240at2759"/>
<dbReference type="SUPFAM" id="SSF111331">
    <property type="entry name" value="NAD kinase/diacylglycerol kinase-like"/>
    <property type="match status" value="1"/>
</dbReference>
<dbReference type="GO" id="GO:0005737">
    <property type="term" value="C:cytoplasm"/>
    <property type="evidence" value="ECO:0007669"/>
    <property type="project" value="TreeGrafter"/>
</dbReference>
<evidence type="ECO:0000259" key="1">
    <source>
        <dbReference type="PROSITE" id="PS50146"/>
    </source>
</evidence>
<organism evidence="2 3">
    <name type="scientific">Obba rivulosa</name>
    <dbReference type="NCBI Taxonomy" id="1052685"/>
    <lineage>
        <taxon>Eukaryota</taxon>
        <taxon>Fungi</taxon>
        <taxon>Dikarya</taxon>
        <taxon>Basidiomycota</taxon>
        <taxon>Agaricomycotina</taxon>
        <taxon>Agaricomycetes</taxon>
        <taxon>Polyporales</taxon>
        <taxon>Gelatoporiaceae</taxon>
        <taxon>Obba</taxon>
    </lineage>
</organism>
<dbReference type="PROSITE" id="PS50146">
    <property type="entry name" value="DAGK"/>
    <property type="match status" value="1"/>
</dbReference>
<dbReference type="Pfam" id="PF00781">
    <property type="entry name" value="DAGK_cat"/>
    <property type="match status" value="1"/>
</dbReference>
<evidence type="ECO:0000313" key="3">
    <source>
        <dbReference type="Proteomes" id="UP000250043"/>
    </source>
</evidence>
<proteinExistence type="predicted"/>
<dbReference type="PANTHER" id="PTHR12358">
    <property type="entry name" value="SPHINGOSINE KINASE"/>
    <property type="match status" value="1"/>
</dbReference>
<dbReference type="AlphaFoldDB" id="A0A8E2DSR1"/>
<dbReference type="GO" id="GO:0001727">
    <property type="term" value="F:lipid kinase activity"/>
    <property type="evidence" value="ECO:0007669"/>
    <property type="project" value="TreeGrafter"/>
</dbReference>
<dbReference type="InterPro" id="IPR050187">
    <property type="entry name" value="Lipid_Phosphate_FormReg"/>
</dbReference>
<dbReference type="PANTHER" id="PTHR12358:SF105">
    <property type="entry name" value="DAGKC DOMAIN-CONTAINING PROTEIN"/>
    <property type="match status" value="1"/>
</dbReference>
<dbReference type="GO" id="GO:0046512">
    <property type="term" value="P:sphingosine biosynthetic process"/>
    <property type="evidence" value="ECO:0007669"/>
    <property type="project" value="TreeGrafter"/>
</dbReference>
<dbReference type="InterPro" id="IPR001206">
    <property type="entry name" value="Diacylglycerol_kinase_cat_dom"/>
</dbReference>
<dbReference type="Proteomes" id="UP000250043">
    <property type="component" value="Unassembled WGS sequence"/>
</dbReference>
<dbReference type="SMART" id="SM00046">
    <property type="entry name" value="DAGKc"/>
    <property type="match status" value="1"/>
</dbReference>
<dbReference type="EMBL" id="KV722337">
    <property type="protein sequence ID" value="OCH95224.1"/>
    <property type="molecule type" value="Genomic_DNA"/>
</dbReference>
<name>A0A8E2DSR1_9APHY</name>